<reference evidence="1 2" key="1">
    <citation type="submission" date="2019-04" db="EMBL/GenBank/DDBJ databases">
        <title>Geobacter ruber sp. nov., ferric-reducing bacteria isolated from paddy soil.</title>
        <authorList>
            <person name="Xu Z."/>
            <person name="Masuda Y."/>
            <person name="Itoh H."/>
            <person name="Senoo K."/>
        </authorList>
    </citation>
    <scope>NUCLEOTIDE SEQUENCE [LARGE SCALE GENOMIC DNA]</scope>
    <source>
        <strain evidence="1 2">Red88</strain>
    </source>
</reference>
<gene>
    <name evidence="1" type="ORF">ET418_03790</name>
</gene>
<dbReference type="EMBL" id="SRSD01000002">
    <property type="protein sequence ID" value="KAA0894094.1"/>
    <property type="molecule type" value="Genomic_DNA"/>
</dbReference>
<accession>A0A5A9XMC9</accession>
<sequence>MPTIRTHCSHCGAAFDTGSTAGIYSVRVDRNGYLLEVTDGVIIPGALHYCSPNCMFKREQGVAPENNIFDFMGLACDMM</sequence>
<dbReference type="OrthoDB" id="9844589at2"/>
<dbReference type="RefSeq" id="WP_149306252.1">
    <property type="nucleotide sequence ID" value="NZ_SRSD01000002.1"/>
</dbReference>
<evidence type="ECO:0000313" key="1">
    <source>
        <dbReference type="EMBL" id="KAA0894094.1"/>
    </source>
</evidence>
<comment type="caution">
    <text evidence="1">The sequence shown here is derived from an EMBL/GenBank/DDBJ whole genome shotgun (WGS) entry which is preliminary data.</text>
</comment>
<evidence type="ECO:0000313" key="2">
    <source>
        <dbReference type="Proteomes" id="UP000324298"/>
    </source>
</evidence>
<proteinExistence type="predicted"/>
<dbReference type="AlphaFoldDB" id="A0A5A9XMC9"/>
<dbReference type="Proteomes" id="UP000324298">
    <property type="component" value="Unassembled WGS sequence"/>
</dbReference>
<protein>
    <submittedName>
        <fullName evidence="1">Uncharacterized protein</fullName>
    </submittedName>
</protein>
<organism evidence="1 2">
    <name type="scientific">Oryzomonas rubra</name>
    <dbReference type="NCBI Taxonomy" id="2509454"/>
    <lineage>
        <taxon>Bacteria</taxon>
        <taxon>Pseudomonadati</taxon>
        <taxon>Thermodesulfobacteriota</taxon>
        <taxon>Desulfuromonadia</taxon>
        <taxon>Geobacterales</taxon>
        <taxon>Geobacteraceae</taxon>
        <taxon>Oryzomonas</taxon>
    </lineage>
</organism>
<name>A0A5A9XMC9_9BACT</name>
<keyword evidence="2" id="KW-1185">Reference proteome</keyword>